<dbReference type="SUPFAM" id="SSF103473">
    <property type="entry name" value="MFS general substrate transporter"/>
    <property type="match status" value="1"/>
</dbReference>
<keyword evidence="3" id="KW-0812">Transmembrane</keyword>
<evidence type="ECO:0000259" key="6">
    <source>
        <dbReference type="Pfam" id="PF12832"/>
    </source>
</evidence>
<keyword evidence="8" id="KW-1185">Reference proteome</keyword>
<comment type="caution">
    <text evidence="7">The sequence shown here is derived from an EMBL/GenBank/DDBJ whole genome shotgun (WGS) entry which is preliminary data.</text>
</comment>
<dbReference type="PANTHER" id="PTHR16172:SF2">
    <property type="entry name" value="MAJOR FACILITATOR SUPERFAMILY DOMAIN-CONTAINING PROTEIN 6"/>
    <property type="match status" value="1"/>
</dbReference>
<gene>
    <name evidence="7" type="ORF">PACLA_8A007792</name>
</gene>
<dbReference type="PANTHER" id="PTHR16172">
    <property type="entry name" value="MAJOR FACILITATOR SUPERFAMILY DOMAIN-CONTAINING PROTEIN 6-LIKE"/>
    <property type="match status" value="1"/>
</dbReference>
<evidence type="ECO:0000313" key="8">
    <source>
        <dbReference type="Proteomes" id="UP001152795"/>
    </source>
</evidence>
<dbReference type="Proteomes" id="UP001152795">
    <property type="component" value="Unassembled WGS sequence"/>
</dbReference>
<evidence type="ECO:0000256" key="4">
    <source>
        <dbReference type="ARBA" id="ARBA00022989"/>
    </source>
</evidence>
<evidence type="ECO:0000256" key="2">
    <source>
        <dbReference type="ARBA" id="ARBA00005241"/>
    </source>
</evidence>
<accession>A0A6S7GR06</accession>
<reference evidence="7" key="1">
    <citation type="submission" date="2020-04" db="EMBL/GenBank/DDBJ databases">
        <authorList>
            <person name="Alioto T."/>
            <person name="Alioto T."/>
            <person name="Gomez Garrido J."/>
        </authorList>
    </citation>
    <scope>NUCLEOTIDE SEQUENCE</scope>
    <source>
        <strain evidence="7">A484AB</strain>
    </source>
</reference>
<dbReference type="InterPro" id="IPR036259">
    <property type="entry name" value="MFS_trans_sf"/>
</dbReference>
<comment type="similarity">
    <text evidence="2">Belongs to the major facilitator superfamily. MFSD6 family.</text>
</comment>
<name>A0A6S7GR06_PARCT</name>
<evidence type="ECO:0000313" key="7">
    <source>
        <dbReference type="EMBL" id="CAB3987070.1"/>
    </source>
</evidence>
<dbReference type="GO" id="GO:0016020">
    <property type="term" value="C:membrane"/>
    <property type="evidence" value="ECO:0007669"/>
    <property type="project" value="UniProtKB-SubCell"/>
</dbReference>
<dbReference type="InterPro" id="IPR051717">
    <property type="entry name" value="MFS_MFSD6"/>
</dbReference>
<evidence type="ECO:0000256" key="3">
    <source>
        <dbReference type="ARBA" id="ARBA00022692"/>
    </source>
</evidence>
<dbReference type="Gene3D" id="1.20.1250.20">
    <property type="entry name" value="MFS general substrate transporter like domains"/>
    <property type="match status" value="2"/>
</dbReference>
<keyword evidence="4" id="KW-1133">Transmembrane helix</keyword>
<feature type="domain" description="Major facilitator superfamily associated" evidence="6">
    <location>
        <begin position="51"/>
        <end position="509"/>
    </location>
</feature>
<dbReference type="OrthoDB" id="5989317at2759"/>
<organism evidence="7 8">
    <name type="scientific">Paramuricea clavata</name>
    <name type="common">Red gorgonian</name>
    <name type="synonym">Violescent sea-whip</name>
    <dbReference type="NCBI Taxonomy" id="317549"/>
    <lineage>
        <taxon>Eukaryota</taxon>
        <taxon>Metazoa</taxon>
        <taxon>Cnidaria</taxon>
        <taxon>Anthozoa</taxon>
        <taxon>Octocorallia</taxon>
        <taxon>Malacalcyonacea</taxon>
        <taxon>Plexauridae</taxon>
        <taxon>Paramuricea</taxon>
    </lineage>
</organism>
<dbReference type="EMBL" id="CACRXK020001116">
    <property type="protein sequence ID" value="CAB3987070.1"/>
    <property type="molecule type" value="Genomic_DNA"/>
</dbReference>
<dbReference type="Pfam" id="PF12832">
    <property type="entry name" value="MFS_1_like"/>
    <property type="match status" value="1"/>
</dbReference>
<dbReference type="InterPro" id="IPR024989">
    <property type="entry name" value="MFS_assoc_dom"/>
</dbReference>
<evidence type="ECO:0000256" key="5">
    <source>
        <dbReference type="ARBA" id="ARBA00023136"/>
    </source>
</evidence>
<evidence type="ECO:0000256" key="1">
    <source>
        <dbReference type="ARBA" id="ARBA00004141"/>
    </source>
</evidence>
<dbReference type="CDD" id="cd17335">
    <property type="entry name" value="MFS_MFSD6"/>
    <property type="match status" value="1"/>
</dbReference>
<proteinExistence type="inferred from homology"/>
<dbReference type="AlphaFoldDB" id="A0A6S7GR06"/>
<protein>
    <recommendedName>
        <fullName evidence="6">Major facilitator superfamily associated domain-containing protein</fullName>
    </recommendedName>
</protein>
<keyword evidence="5" id="KW-0472">Membrane</keyword>
<comment type="subcellular location">
    <subcellularLocation>
        <location evidence="1">Membrane</location>
        <topology evidence="1">Multi-pass membrane protein</topology>
    </subcellularLocation>
</comment>
<sequence>MEKNGGEEVIQLLDHETEDESINIDKNVTGRNPNNDTGCCSGTDKQLLVSKLFYLFFFSAFGCVAPYLALYFKQIFISPRQLGIIVSVRSFVQFIFAPILSSLAERYNKRLLVILIAVLAYTACYVTIPFLPSDEKPPACRSKATPKQDSDDIPLNTSTPLSSLSKLNEISMSVNPPRSDEGEDYYYLPWSLFYAPPVDKKKSERNHNSVKLSVTDVNKHLSDTSPLYLSILLVVTIGYIFGSPAQTLADIATLQSLGSGRTHEYGRQALFGSIGYGLVSFIVGASVSELKMQNPCSGSMDTNYFPCFICFGVLMIICFFVSTGFRFRVSENDNSKKNESPSDTKSKRNITFESVVFIVVVFFCGSASGFIGTFLLWHIHELGGPQLLFSFVSLFNSSAEVFIYHISHRLVTALGYCRVIYLGLICYGIRFFYYSYCEKPWLFLPIELIHGITSAAVWSAFVYYVSNDAGNTTTLQGVVSGVYGGLGYAAGGLVGGILVHELGTSAAFLMFGEACLVVLCLFILTNIIGEKRAKENVNSTSESETDKENKD</sequence>